<organism evidence="1 2">
    <name type="scientific">Lasiodiplodia theobromae</name>
    <dbReference type="NCBI Taxonomy" id="45133"/>
    <lineage>
        <taxon>Eukaryota</taxon>
        <taxon>Fungi</taxon>
        <taxon>Dikarya</taxon>
        <taxon>Ascomycota</taxon>
        <taxon>Pezizomycotina</taxon>
        <taxon>Dothideomycetes</taxon>
        <taxon>Dothideomycetes incertae sedis</taxon>
        <taxon>Botryosphaeriales</taxon>
        <taxon>Botryosphaeriaceae</taxon>
        <taxon>Lasiodiplodia</taxon>
    </lineage>
</organism>
<comment type="caution">
    <text evidence="1">The sequence shown here is derived from an EMBL/GenBank/DDBJ whole genome shotgun (WGS) entry which is preliminary data.</text>
</comment>
<protein>
    <submittedName>
        <fullName evidence="1">Uncharacterized protein</fullName>
    </submittedName>
</protein>
<dbReference type="Proteomes" id="UP000325902">
    <property type="component" value="Unassembled WGS sequence"/>
</dbReference>
<evidence type="ECO:0000313" key="2">
    <source>
        <dbReference type="Proteomes" id="UP000325902"/>
    </source>
</evidence>
<dbReference type="AlphaFoldDB" id="A0A5N5D8V4"/>
<gene>
    <name evidence="1" type="ORF">DBV05_g7335</name>
</gene>
<accession>A0A5N5D8V4</accession>
<name>A0A5N5D8V4_9PEZI</name>
<evidence type="ECO:0000313" key="1">
    <source>
        <dbReference type="EMBL" id="KAB2574005.1"/>
    </source>
</evidence>
<dbReference type="GO" id="GO:0016020">
    <property type="term" value="C:membrane"/>
    <property type="evidence" value="ECO:0007669"/>
    <property type="project" value="UniProtKB-SubCell"/>
</dbReference>
<sequence length="162" mass="17622">MQAARQEGRADEKASSGWQSAVLDAATCYAVSACRFRDAWELPRWGGASVNPDSASRPLRTCNTTPVAFDSPLLSPEFIMSNQGYYGGPPPPQQAYYPQQGYPQGPPPQMQYPQQPPQTVIVKEKKDRGCLGTCLAVLCCCFVCEEGCECCAECCECAEDCC</sequence>
<dbReference type="EMBL" id="VCHE01000049">
    <property type="protein sequence ID" value="KAB2574005.1"/>
    <property type="molecule type" value="Genomic_DNA"/>
</dbReference>
<keyword evidence="2" id="KW-1185">Reference proteome</keyword>
<proteinExistence type="predicted"/>
<reference evidence="1 2" key="1">
    <citation type="journal article" date="2019" name="Sci. Rep.">
        <title>A multi-omics analysis of the grapevine pathogen Lasiodiplodia theobromae reveals that temperature affects the expression of virulence- and pathogenicity-related genes.</title>
        <authorList>
            <person name="Felix C."/>
            <person name="Meneses R."/>
            <person name="Goncalves M.F.M."/>
            <person name="Tilleman L."/>
            <person name="Duarte A.S."/>
            <person name="Jorrin-Novo J.V."/>
            <person name="Van de Peer Y."/>
            <person name="Deforce D."/>
            <person name="Van Nieuwerburgh F."/>
            <person name="Esteves A.C."/>
            <person name="Alves A."/>
        </authorList>
    </citation>
    <scope>NUCLEOTIDE SEQUENCE [LARGE SCALE GENOMIC DNA]</scope>
    <source>
        <strain evidence="1 2">LA-SOL3</strain>
    </source>
</reference>